<dbReference type="EMBL" id="VUOC01000004">
    <property type="protein sequence ID" value="KAA2239856.1"/>
    <property type="molecule type" value="Genomic_DNA"/>
</dbReference>
<feature type="region of interest" description="Disordered" evidence="2">
    <location>
        <begin position="52"/>
        <end position="82"/>
    </location>
</feature>
<feature type="transmembrane region" description="Helical" evidence="3">
    <location>
        <begin position="432"/>
        <end position="452"/>
    </location>
</feature>
<feature type="coiled-coil region" evidence="1">
    <location>
        <begin position="642"/>
        <end position="713"/>
    </location>
</feature>
<keyword evidence="3" id="KW-0812">Transmembrane</keyword>
<keyword evidence="1" id="KW-0175">Coiled coil</keyword>
<gene>
    <name evidence="4" type="ORF">F0L74_27095</name>
</gene>
<evidence type="ECO:0000313" key="5">
    <source>
        <dbReference type="Proteomes" id="UP000324611"/>
    </source>
</evidence>
<dbReference type="Proteomes" id="UP000324611">
    <property type="component" value="Unassembled WGS sequence"/>
</dbReference>
<evidence type="ECO:0000313" key="4">
    <source>
        <dbReference type="EMBL" id="KAA2239856.1"/>
    </source>
</evidence>
<evidence type="ECO:0000256" key="2">
    <source>
        <dbReference type="SAM" id="MobiDB-lite"/>
    </source>
</evidence>
<keyword evidence="3" id="KW-0472">Membrane</keyword>
<feature type="transmembrane region" description="Helical" evidence="3">
    <location>
        <begin position="504"/>
        <end position="524"/>
    </location>
</feature>
<dbReference type="AlphaFoldDB" id="A0A5B2VN59"/>
<keyword evidence="5" id="KW-1185">Reference proteome</keyword>
<evidence type="ECO:0000256" key="3">
    <source>
        <dbReference type="SAM" id="Phobius"/>
    </source>
</evidence>
<dbReference type="RefSeq" id="WP_149841033.1">
    <property type="nucleotide sequence ID" value="NZ_VUOC01000004.1"/>
</dbReference>
<organism evidence="4 5">
    <name type="scientific">Chitinophaga agrisoli</name>
    <dbReference type="NCBI Taxonomy" id="2607653"/>
    <lineage>
        <taxon>Bacteria</taxon>
        <taxon>Pseudomonadati</taxon>
        <taxon>Bacteroidota</taxon>
        <taxon>Chitinophagia</taxon>
        <taxon>Chitinophagales</taxon>
        <taxon>Chitinophagaceae</taxon>
        <taxon>Chitinophaga</taxon>
    </lineage>
</organism>
<sequence length="784" mass="90683">MKVTGKTNENVLITGRYYCQDHPAIESDFARDQHFPSCHFHNHETIWELKQSSSAGQNTQEEKPETETPQASAAQPEDKDADDVQIDEQYKKGFNYALLGGHVDAVIKEETTRAQDIITLNAEKYQRQLDVLRAQYIFLDDQLQEKDLQKQAFAANLPALRKEYEDLKAEIKAYRLELRAEVTKMGELKEDLVSKRIERFGQEIEKLTQVYHGIEDKNNTKFRTDLATKKVRPEDKQFYEDYRTKLQQSFEFVQKRISMYEREGLNNIIAGFLTTIGWIAAFCCSWFFESWRETMAARGQGQQATGLLTYILDHLRLFAAGHSWWVSALTLSGYLLTVMLIARYCYMRSMAEKFITREDDKAGAGQKDNIEFNTESDSLIKGQFKAKNWYELWLKITPFIAAVVLLVGILAFATPQTGYGDSYQALSESLALQVIGFLLPVAFSVIVFFYITHVMESRVLRPRQDANAVPKRNWEIAVFMLSIVGLIGLLMASRFVDTSTLNLIHPWGFFIGSICTGLALGYGYRIISLYESYEELINRIHHVNQFIDWTFYPREISYSKSNEVIGKTHELYKSLLDLMAHRNYRAIHLLSPELKITIASPTEAEKNNDNEQEEASPEKETEKANPVKRLMNLFSDVLTRVVQGWKWKVKMKEDKIKELERKIEELKKETVSVDEWTYYPGPAAKIEELKACIKELEKSRDELKEELDGYYSNTKTYGLLNQQITQIVRDKEVLSLKIALIEDNMIKEKEKKLDALDFRVNNISQGYQVGRHHWDNQPNQQSAN</sequence>
<evidence type="ECO:0000256" key="1">
    <source>
        <dbReference type="SAM" id="Coils"/>
    </source>
</evidence>
<reference evidence="4 5" key="2">
    <citation type="submission" date="2019-09" db="EMBL/GenBank/DDBJ databases">
        <authorList>
            <person name="Jin C."/>
        </authorList>
    </citation>
    <scope>NUCLEOTIDE SEQUENCE [LARGE SCALE GENOMIC DNA]</scope>
    <source>
        <strain evidence="4 5">BN140078</strain>
    </source>
</reference>
<accession>A0A5B2VN59</accession>
<proteinExistence type="predicted"/>
<feature type="transmembrane region" description="Helical" evidence="3">
    <location>
        <begin position="265"/>
        <end position="288"/>
    </location>
</feature>
<feature type="transmembrane region" description="Helical" evidence="3">
    <location>
        <begin position="473"/>
        <end position="492"/>
    </location>
</feature>
<comment type="caution">
    <text evidence="4">The sequence shown here is derived from an EMBL/GenBank/DDBJ whole genome shotgun (WGS) entry which is preliminary data.</text>
</comment>
<feature type="region of interest" description="Disordered" evidence="2">
    <location>
        <begin position="600"/>
        <end position="624"/>
    </location>
</feature>
<reference evidence="4 5" key="1">
    <citation type="submission" date="2019-09" db="EMBL/GenBank/DDBJ databases">
        <title>Chitinophaga ginsengihumi sp. nov., isolated from soil of ginseng rhizosphere.</title>
        <authorList>
            <person name="Lee J."/>
        </authorList>
    </citation>
    <scope>NUCLEOTIDE SEQUENCE [LARGE SCALE GENOMIC DNA]</scope>
    <source>
        <strain evidence="4 5">BN140078</strain>
    </source>
</reference>
<protein>
    <submittedName>
        <fullName evidence="4">Uncharacterized protein</fullName>
    </submittedName>
</protein>
<feature type="transmembrane region" description="Helical" evidence="3">
    <location>
        <begin position="392"/>
        <end position="412"/>
    </location>
</feature>
<keyword evidence="3" id="KW-1133">Transmembrane helix</keyword>
<name>A0A5B2VN59_9BACT</name>
<feature type="transmembrane region" description="Helical" evidence="3">
    <location>
        <begin position="324"/>
        <end position="346"/>
    </location>
</feature>
<feature type="coiled-coil region" evidence="1">
    <location>
        <begin position="122"/>
        <end position="184"/>
    </location>
</feature>